<dbReference type="Proteomes" id="UP000600026">
    <property type="component" value="Unassembled WGS sequence"/>
</dbReference>
<dbReference type="EMBL" id="BNEE01000003">
    <property type="protein sequence ID" value="GHI83200.1"/>
    <property type="molecule type" value="Genomic_DNA"/>
</dbReference>
<dbReference type="SUPFAM" id="SSF55874">
    <property type="entry name" value="ATPase domain of HSP90 chaperone/DNA topoisomerase II/histidine kinase"/>
    <property type="match status" value="1"/>
</dbReference>
<feature type="region of interest" description="Disordered" evidence="2">
    <location>
        <begin position="1"/>
        <end position="20"/>
    </location>
</feature>
<keyword evidence="1" id="KW-0418">Kinase</keyword>
<dbReference type="InterPro" id="IPR003594">
    <property type="entry name" value="HATPase_dom"/>
</dbReference>
<gene>
    <name evidence="4" type="ORF">Sxan_05640</name>
</gene>
<keyword evidence="1" id="KW-0723">Serine/threonine-protein kinase</keyword>
<dbReference type="Pfam" id="PF13581">
    <property type="entry name" value="HATPase_c_2"/>
    <property type="match status" value="1"/>
</dbReference>
<dbReference type="PANTHER" id="PTHR35526:SF3">
    <property type="entry name" value="ANTI-SIGMA-F FACTOR RSBW"/>
    <property type="match status" value="1"/>
</dbReference>
<evidence type="ECO:0000313" key="5">
    <source>
        <dbReference type="Proteomes" id="UP000600026"/>
    </source>
</evidence>
<dbReference type="RefSeq" id="WP_373316394.1">
    <property type="nucleotide sequence ID" value="NZ_BNEE01000003.1"/>
</dbReference>
<dbReference type="InterPro" id="IPR050267">
    <property type="entry name" value="Anti-sigma-factor_SerPK"/>
</dbReference>
<proteinExistence type="predicted"/>
<protein>
    <recommendedName>
        <fullName evidence="3">Histidine kinase/HSP90-like ATPase domain-containing protein</fullName>
    </recommendedName>
</protein>
<evidence type="ECO:0000259" key="3">
    <source>
        <dbReference type="Pfam" id="PF13581"/>
    </source>
</evidence>
<organism evidence="4 5">
    <name type="scientific">Streptomyces xanthophaeus</name>
    <dbReference type="NCBI Taxonomy" id="67385"/>
    <lineage>
        <taxon>Bacteria</taxon>
        <taxon>Bacillati</taxon>
        <taxon>Actinomycetota</taxon>
        <taxon>Actinomycetes</taxon>
        <taxon>Kitasatosporales</taxon>
        <taxon>Streptomycetaceae</taxon>
        <taxon>Streptomyces</taxon>
    </lineage>
</organism>
<evidence type="ECO:0000256" key="1">
    <source>
        <dbReference type="ARBA" id="ARBA00022527"/>
    </source>
</evidence>
<feature type="domain" description="Histidine kinase/HSP90-like ATPase" evidence="3">
    <location>
        <begin position="22"/>
        <end position="108"/>
    </location>
</feature>
<accession>A0A919GST5</accession>
<evidence type="ECO:0000256" key="2">
    <source>
        <dbReference type="SAM" id="MobiDB-lite"/>
    </source>
</evidence>
<dbReference type="AlphaFoldDB" id="A0A919GST5"/>
<dbReference type="InterPro" id="IPR036890">
    <property type="entry name" value="HATPase_C_sf"/>
</dbReference>
<dbReference type="PANTHER" id="PTHR35526">
    <property type="entry name" value="ANTI-SIGMA-F FACTOR RSBW-RELATED"/>
    <property type="match status" value="1"/>
</dbReference>
<reference evidence="4" key="1">
    <citation type="submission" date="2020-09" db="EMBL/GenBank/DDBJ databases">
        <title>Whole genome shotgun sequence of Streptomyces xanthophaeus NBRC 12829.</title>
        <authorList>
            <person name="Komaki H."/>
            <person name="Tamura T."/>
        </authorList>
    </citation>
    <scope>NUCLEOTIDE SEQUENCE</scope>
    <source>
        <strain evidence="4">NBRC 12829</strain>
    </source>
</reference>
<comment type="caution">
    <text evidence="4">The sequence shown here is derived from an EMBL/GenBank/DDBJ whole genome shotgun (WGS) entry which is preliminary data.</text>
</comment>
<name>A0A919GST5_9ACTN</name>
<dbReference type="GO" id="GO:0004674">
    <property type="term" value="F:protein serine/threonine kinase activity"/>
    <property type="evidence" value="ECO:0007669"/>
    <property type="project" value="UniProtKB-KW"/>
</dbReference>
<dbReference type="Gene3D" id="3.30.565.10">
    <property type="entry name" value="Histidine kinase-like ATPase, C-terminal domain"/>
    <property type="match status" value="1"/>
</dbReference>
<keyword evidence="5" id="KW-1185">Reference proteome</keyword>
<evidence type="ECO:0000313" key="4">
    <source>
        <dbReference type="EMBL" id="GHI83200.1"/>
    </source>
</evidence>
<sequence length="127" mass="13095">MRSLIECSRERADGTGSPSAHEALTDALLVTSELVSNAIRHGGGLLDFSAAVVEDGLQLVVTDASRDAPFVTPRRAGTVPVGGFGWPLVLRLARSVTIRPTEQGGKSIVAVLPLDGPVGPARASAGR</sequence>
<dbReference type="CDD" id="cd16936">
    <property type="entry name" value="HATPase_RsbW-like"/>
    <property type="match status" value="1"/>
</dbReference>
<keyword evidence="1" id="KW-0808">Transferase</keyword>